<evidence type="ECO:0000313" key="8">
    <source>
        <dbReference type="Proteomes" id="UP000245712"/>
    </source>
</evidence>
<keyword evidence="2" id="KW-0238">DNA-binding</keyword>
<dbReference type="PROSITE" id="PS50110">
    <property type="entry name" value="RESPONSE_REGULATORY"/>
    <property type="match status" value="1"/>
</dbReference>
<keyword evidence="4" id="KW-0597">Phosphoprotein</keyword>
<evidence type="ECO:0000256" key="2">
    <source>
        <dbReference type="ARBA" id="ARBA00023125"/>
    </source>
</evidence>
<dbReference type="SMART" id="SM00421">
    <property type="entry name" value="HTH_LUXR"/>
    <property type="match status" value="1"/>
</dbReference>
<dbReference type="PRINTS" id="PR00038">
    <property type="entry name" value="HTHLUXR"/>
</dbReference>
<dbReference type="InterPro" id="IPR000792">
    <property type="entry name" value="Tscrpt_reg_LuxR_C"/>
</dbReference>
<evidence type="ECO:0000259" key="5">
    <source>
        <dbReference type="PROSITE" id="PS50043"/>
    </source>
</evidence>
<evidence type="ECO:0000313" key="7">
    <source>
        <dbReference type="EMBL" id="PVX72291.1"/>
    </source>
</evidence>
<evidence type="ECO:0000256" key="1">
    <source>
        <dbReference type="ARBA" id="ARBA00023015"/>
    </source>
</evidence>
<feature type="modified residue" description="4-aspartylphosphate" evidence="4">
    <location>
        <position position="56"/>
    </location>
</feature>
<dbReference type="SMART" id="SM00448">
    <property type="entry name" value="REC"/>
    <property type="match status" value="1"/>
</dbReference>
<protein>
    <submittedName>
        <fullName evidence="7">LuxR family two component transcriptional regulator</fullName>
    </submittedName>
</protein>
<name>A0ABX5KCT3_9BURK</name>
<dbReference type="PROSITE" id="PS50043">
    <property type="entry name" value="HTH_LUXR_2"/>
    <property type="match status" value="1"/>
</dbReference>
<dbReference type="InterPro" id="IPR001789">
    <property type="entry name" value="Sig_transdc_resp-reg_receiver"/>
</dbReference>
<dbReference type="PANTHER" id="PTHR44688">
    <property type="entry name" value="DNA-BINDING TRANSCRIPTIONAL ACTIVATOR DEVR_DOSR"/>
    <property type="match status" value="1"/>
</dbReference>
<keyword evidence="1" id="KW-0805">Transcription regulation</keyword>
<dbReference type="InterPro" id="IPR016032">
    <property type="entry name" value="Sig_transdc_resp-reg_C-effctor"/>
</dbReference>
<dbReference type="RefSeq" id="WP_116614142.1">
    <property type="nucleotide sequence ID" value="NZ_QEOB01000025.1"/>
</dbReference>
<dbReference type="Proteomes" id="UP000245712">
    <property type="component" value="Unassembled WGS sequence"/>
</dbReference>
<accession>A0ABX5KCT3</accession>
<proteinExistence type="predicted"/>
<feature type="domain" description="Response regulatory" evidence="6">
    <location>
        <begin position="6"/>
        <end position="118"/>
    </location>
</feature>
<feature type="domain" description="HTH luxR-type" evidence="5">
    <location>
        <begin position="134"/>
        <end position="199"/>
    </location>
</feature>
<dbReference type="InterPro" id="IPR011006">
    <property type="entry name" value="CheY-like_superfamily"/>
</dbReference>
<organism evidence="7 8">
    <name type="scientific">Paraburkholderia unamae</name>
    <dbReference type="NCBI Taxonomy" id="219649"/>
    <lineage>
        <taxon>Bacteria</taxon>
        <taxon>Pseudomonadati</taxon>
        <taxon>Pseudomonadota</taxon>
        <taxon>Betaproteobacteria</taxon>
        <taxon>Burkholderiales</taxon>
        <taxon>Burkholderiaceae</taxon>
        <taxon>Paraburkholderia</taxon>
    </lineage>
</organism>
<keyword evidence="3" id="KW-0804">Transcription</keyword>
<sequence>MSESGMVFVVDDDESVRRALARLLHVAGYCVQTWPDGASFLSEADLDCGPACLVLDLHLPDGSGLAVQERLRATLPVVFVSGDGDILSTVDAMKHGATDFLVKPLDEARLLPAVARALALSASACAQREELEQIHACVGMLTPREREVMALVVTGLLNKQVAGVLGTAESTVKIHRARVMEKMRARSFAELIRLADKAGMGEPQAALMRG</sequence>
<evidence type="ECO:0000256" key="4">
    <source>
        <dbReference type="PROSITE-ProRule" id="PRU00169"/>
    </source>
</evidence>
<dbReference type="Gene3D" id="3.40.50.2300">
    <property type="match status" value="1"/>
</dbReference>
<dbReference type="SUPFAM" id="SSF46894">
    <property type="entry name" value="C-terminal effector domain of the bipartite response regulators"/>
    <property type="match status" value="1"/>
</dbReference>
<dbReference type="PANTHER" id="PTHR44688:SF16">
    <property type="entry name" value="DNA-BINDING TRANSCRIPTIONAL ACTIVATOR DEVR_DOSR"/>
    <property type="match status" value="1"/>
</dbReference>
<dbReference type="Pfam" id="PF00196">
    <property type="entry name" value="GerE"/>
    <property type="match status" value="1"/>
</dbReference>
<dbReference type="InterPro" id="IPR036388">
    <property type="entry name" value="WH-like_DNA-bd_sf"/>
</dbReference>
<gene>
    <name evidence="7" type="ORF">C7402_125106</name>
</gene>
<dbReference type="EMBL" id="QEOB01000025">
    <property type="protein sequence ID" value="PVX72291.1"/>
    <property type="molecule type" value="Genomic_DNA"/>
</dbReference>
<keyword evidence="8" id="KW-1185">Reference proteome</keyword>
<comment type="caution">
    <text evidence="7">The sequence shown here is derived from an EMBL/GenBank/DDBJ whole genome shotgun (WGS) entry which is preliminary data.</text>
</comment>
<dbReference type="Gene3D" id="1.10.10.10">
    <property type="entry name" value="Winged helix-like DNA-binding domain superfamily/Winged helix DNA-binding domain"/>
    <property type="match status" value="1"/>
</dbReference>
<evidence type="ECO:0000256" key="3">
    <source>
        <dbReference type="ARBA" id="ARBA00023163"/>
    </source>
</evidence>
<reference evidence="7 8" key="1">
    <citation type="submission" date="2018-05" db="EMBL/GenBank/DDBJ databases">
        <title>Genomic Encyclopedia of Type Strains, Phase IV (KMG-V): Genome sequencing to study the core and pangenomes of soil and plant-associated prokaryotes.</title>
        <authorList>
            <person name="Whitman W."/>
        </authorList>
    </citation>
    <scope>NUCLEOTIDE SEQUENCE [LARGE SCALE GENOMIC DNA]</scope>
    <source>
        <strain evidence="7 8">SCZa-39</strain>
    </source>
</reference>
<dbReference type="SUPFAM" id="SSF52172">
    <property type="entry name" value="CheY-like"/>
    <property type="match status" value="1"/>
</dbReference>
<evidence type="ECO:0000259" key="6">
    <source>
        <dbReference type="PROSITE" id="PS50110"/>
    </source>
</evidence>
<dbReference type="CDD" id="cd06170">
    <property type="entry name" value="LuxR_C_like"/>
    <property type="match status" value="1"/>
</dbReference>
<dbReference type="Pfam" id="PF00072">
    <property type="entry name" value="Response_reg"/>
    <property type="match status" value="1"/>
</dbReference>